<name>A0A4Z2I152_9TELE</name>
<feature type="chain" id="PRO_5021324331" evidence="9">
    <location>
        <begin position="17"/>
        <end position="679"/>
    </location>
</feature>
<gene>
    <name evidence="10" type="primary">prom1a_1</name>
    <name evidence="10" type="ORF">EYF80_017957</name>
</gene>
<feature type="transmembrane region" description="Helical" evidence="8">
    <location>
        <begin position="643"/>
        <end position="663"/>
    </location>
</feature>
<dbReference type="GO" id="GO:0005929">
    <property type="term" value="C:cilium"/>
    <property type="evidence" value="ECO:0007669"/>
    <property type="project" value="TreeGrafter"/>
</dbReference>
<keyword evidence="9" id="KW-0732">Signal</keyword>
<evidence type="ECO:0000256" key="8">
    <source>
        <dbReference type="SAM" id="Phobius"/>
    </source>
</evidence>
<keyword evidence="7" id="KW-0175">Coiled coil</keyword>
<dbReference type="GO" id="GO:0031528">
    <property type="term" value="C:microvillus membrane"/>
    <property type="evidence" value="ECO:0007669"/>
    <property type="project" value="UniProtKB-SubCell"/>
</dbReference>
<feature type="transmembrane region" description="Helical" evidence="8">
    <location>
        <begin position="413"/>
        <end position="441"/>
    </location>
</feature>
<dbReference type="GO" id="GO:0071914">
    <property type="term" value="C:prominosome"/>
    <property type="evidence" value="ECO:0007669"/>
    <property type="project" value="TreeGrafter"/>
</dbReference>
<evidence type="ECO:0000256" key="4">
    <source>
        <dbReference type="ARBA" id="ARBA00022989"/>
    </source>
</evidence>
<accession>A0A4Z2I152</accession>
<dbReference type="GO" id="GO:0016324">
    <property type="term" value="C:apical plasma membrane"/>
    <property type="evidence" value="ECO:0007669"/>
    <property type="project" value="TreeGrafter"/>
</dbReference>
<keyword evidence="5 8" id="KW-0472">Membrane</keyword>
<dbReference type="Proteomes" id="UP000314294">
    <property type="component" value="Unassembled WGS sequence"/>
</dbReference>
<dbReference type="AlphaFoldDB" id="A0A4Z2I152"/>
<comment type="subcellular location">
    <subcellularLocation>
        <location evidence="1">Cell projection</location>
        <location evidence="1">Microvillus membrane</location>
        <topology evidence="1">Multi-pass membrane protein</topology>
    </subcellularLocation>
</comment>
<feature type="transmembrane region" description="Helical" evidence="8">
    <location>
        <begin position="95"/>
        <end position="124"/>
    </location>
</feature>
<evidence type="ECO:0000256" key="1">
    <source>
        <dbReference type="ARBA" id="ARBA00004475"/>
    </source>
</evidence>
<proteinExistence type="inferred from homology"/>
<feature type="transmembrane region" description="Helical" evidence="8">
    <location>
        <begin position="145"/>
        <end position="162"/>
    </location>
</feature>
<feature type="coiled-coil region" evidence="7">
    <location>
        <begin position="258"/>
        <end position="285"/>
    </location>
</feature>
<dbReference type="PANTHER" id="PTHR22730:SF4">
    <property type="entry name" value="PROMININ-1-A-LIKE"/>
    <property type="match status" value="1"/>
</dbReference>
<evidence type="ECO:0000256" key="7">
    <source>
        <dbReference type="SAM" id="Coils"/>
    </source>
</evidence>
<dbReference type="PANTHER" id="PTHR22730">
    <property type="entry name" value="PROMININ PROM PROTEIN"/>
    <property type="match status" value="1"/>
</dbReference>
<evidence type="ECO:0000256" key="3">
    <source>
        <dbReference type="ARBA" id="ARBA00022692"/>
    </source>
</evidence>
<evidence type="ECO:0000313" key="11">
    <source>
        <dbReference type="Proteomes" id="UP000314294"/>
    </source>
</evidence>
<comment type="similarity">
    <text evidence="2">Belongs to the prominin family.</text>
</comment>
<evidence type="ECO:0000256" key="5">
    <source>
        <dbReference type="ARBA" id="ARBA00023136"/>
    </source>
</evidence>
<evidence type="ECO:0000256" key="6">
    <source>
        <dbReference type="ARBA" id="ARBA00023180"/>
    </source>
</evidence>
<evidence type="ECO:0000256" key="9">
    <source>
        <dbReference type="SAM" id="SignalP"/>
    </source>
</evidence>
<evidence type="ECO:0000256" key="2">
    <source>
        <dbReference type="ARBA" id="ARBA00006058"/>
    </source>
</evidence>
<keyword evidence="6" id="KW-0325">Glycoprotein</keyword>
<dbReference type="GO" id="GO:0015485">
    <property type="term" value="F:cholesterol binding"/>
    <property type="evidence" value="ECO:0007669"/>
    <property type="project" value="TreeGrafter"/>
</dbReference>
<protein>
    <submittedName>
        <fullName evidence="10">Prominin-1-A</fullName>
    </submittedName>
</protein>
<feature type="transmembrane region" description="Helical" evidence="8">
    <location>
        <begin position="462"/>
        <end position="487"/>
    </location>
</feature>
<evidence type="ECO:0000313" key="10">
    <source>
        <dbReference type="EMBL" id="TNN71786.1"/>
    </source>
</evidence>
<sequence>MAAVALLLLRLSLAQSAPPQTACPAAVAPKSLTQPQYQHTAEEDASVGFMAALVQSFLHTVQPNPFPEDLILKIVKDTEMQLNQETIKEALMYEVGFLVCAAIGVLYIVLMPLVGFLLACCRCCGNCGGKKYQKQTSSTHCRRQTLYWTAFVTTVILLAGNICMFKSNEAIKVSVDQSQLELNRTINNIHSFLTAVPQQLDYVVNVSYITVQKVSNNLDAIGPQLGREIQARMRGTVDRALHSVRLLDQETVKTNLQLESLNSSLARLQSSVDHLQDNLTAVKHQINTTLSNHNCSGCNLLKPLLQTLTVDTSITMPSLNEFQSALDEVNRADLKSQINEVEGDFNSIPQSVTNATKDVVQSSKQLLDNIETQISQVTNEIPLSALTNVSETLNLLQGEISKVAPEIKRAEHIRWGVCVALCCVVLLVVVCNFLGLILGPLGLTAKADPTKRSCTADCGGTFLMMGAGFSFLFSWLFMIAVLLLFLLGGNVYTLLCVQLSLIDINVHRDCEKNQPVWTTLHLYELVDLEHLLNVTKYTEQIQQQFDKADITLSSITLLSPEVQNQLRRFSNKATNIDTASVTQQGTVEEVLSNVGAAQDFLNINTTQIVKTITQQVGRCGPVAGAVDSAEIILCSYIVESLNAFWFSLGWCLIFFIPSIIFSIKLAKYYRRMKYSDVYE</sequence>
<dbReference type="InterPro" id="IPR008795">
    <property type="entry name" value="Prominin"/>
</dbReference>
<dbReference type="OrthoDB" id="6229420at2759"/>
<dbReference type="EMBL" id="SRLO01000145">
    <property type="protein sequence ID" value="TNN71786.1"/>
    <property type="molecule type" value="Genomic_DNA"/>
</dbReference>
<reference evidence="10 11" key="1">
    <citation type="submission" date="2019-03" db="EMBL/GenBank/DDBJ databases">
        <title>First draft genome of Liparis tanakae, snailfish: a comprehensive survey of snailfish specific genes.</title>
        <authorList>
            <person name="Kim W."/>
            <person name="Song I."/>
            <person name="Jeong J.-H."/>
            <person name="Kim D."/>
            <person name="Kim S."/>
            <person name="Ryu S."/>
            <person name="Song J.Y."/>
            <person name="Lee S.K."/>
        </authorList>
    </citation>
    <scope>NUCLEOTIDE SEQUENCE [LARGE SCALE GENOMIC DNA]</scope>
    <source>
        <tissue evidence="10">Muscle</tissue>
    </source>
</reference>
<dbReference type="Pfam" id="PF05478">
    <property type="entry name" value="Prominin"/>
    <property type="match status" value="3"/>
</dbReference>
<dbReference type="GO" id="GO:0009986">
    <property type="term" value="C:cell surface"/>
    <property type="evidence" value="ECO:0007669"/>
    <property type="project" value="TreeGrafter"/>
</dbReference>
<feature type="signal peptide" evidence="9">
    <location>
        <begin position="1"/>
        <end position="16"/>
    </location>
</feature>
<comment type="caution">
    <text evidence="10">The sequence shown here is derived from an EMBL/GenBank/DDBJ whole genome shotgun (WGS) entry which is preliminary data.</text>
</comment>
<organism evidence="10 11">
    <name type="scientific">Liparis tanakae</name>
    <name type="common">Tanaka's snailfish</name>
    <dbReference type="NCBI Taxonomy" id="230148"/>
    <lineage>
        <taxon>Eukaryota</taxon>
        <taxon>Metazoa</taxon>
        <taxon>Chordata</taxon>
        <taxon>Craniata</taxon>
        <taxon>Vertebrata</taxon>
        <taxon>Euteleostomi</taxon>
        <taxon>Actinopterygii</taxon>
        <taxon>Neopterygii</taxon>
        <taxon>Teleostei</taxon>
        <taxon>Neoteleostei</taxon>
        <taxon>Acanthomorphata</taxon>
        <taxon>Eupercaria</taxon>
        <taxon>Perciformes</taxon>
        <taxon>Cottioidei</taxon>
        <taxon>Cottales</taxon>
        <taxon>Liparidae</taxon>
        <taxon>Liparis</taxon>
    </lineage>
</organism>
<keyword evidence="11" id="KW-1185">Reference proteome</keyword>
<keyword evidence="4 8" id="KW-1133">Transmembrane helix</keyword>
<keyword evidence="3 8" id="KW-0812">Transmembrane</keyword>